<dbReference type="PRINTS" id="PR00111">
    <property type="entry name" value="ABHYDROLASE"/>
</dbReference>
<dbReference type="GO" id="GO:0016020">
    <property type="term" value="C:membrane"/>
    <property type="evidence" value="ECO:0007669"/>
    <property type="project" value="TreeGrafter"/>
</dbReference>
<dbReference type="InterPro" id="IPR050266">
    <property type="entry name" value="AB_hydrolase_sf"/>
</dbReference>
<sequence>MREIAEHTGQLDDQPVFWRSAAGDGTPVLYLHGVPTSSDEWPAFLTATGGIAPDLPGFGRSGKRGDRAYTMEFYADFLERFLELAGVDRVRLVVHDWGGVGLLWAMRHPERVERLVVINTVPFLPGYRWHRWAKLWRLRFIGELAMGFTGPFVLRRGTRSSNATPGPMPAAWRKQVLEHLDEGTQRAILRLYRSSPETKLAAAGAGLGELRCPALVVWGDRDPYIPAGFADAYAEALGGETRTLHLADAGHWPWLDRPDLIDEIAAFLQTPGQ</sequence>
<dbReference type="Pfam" id="PF00561">
    <property type="entry name" value="Abhydrolase_1"/>
    <property type="match status" value="1"/>
</dbReference>
<proteinExistence type="predicted"/>
<evidence type="ECO:0000313" key="2">
    <source>
        <dbReference type="EMBL" id="CAB4873165.1"/>
    </source>
</evidence>
<dbReference type="AlphaFoldDB" id="A0A6J7DW11"/>
<gene>
    <name evidence="2" type="ORF">UFOPK3423_00856</name>
</gene>
<dbReference type="SUPFAM" id="SSF53474">
    <property type="entry name" value="alpha/beta-Hydrolases"/>
    <property type="match status" value="1"/>
</dbReference>
<name>A0A6J7DW11_9ZZZZ</name>
<dbReference type="PANTHER" id="PTHR43798:SF24">
    <property type="entry name" value="CIS-3-ALKYL-4-ALKYLOXETAN-2-ONE DECARBOXYLASE"/>
    <property type="match status" value="1"/>
</dbReference>
<dbReference type="PANTHER" id="PTHR43798">
    <property type="entry name" value="MONOACYLGLYCEROL LIPASE"/>
    <property type="match status" value="1"/>
</dbReference>
<evidence type="ECO:0000259" key="1">
    <source>
        <dbReference type="Pfam" id="PF00561"/>
    </source>
</evidence>
<feature type="domain" description="AB hydrolase-1" evidence="1">
    <location>
        <begin position="27"/>
        <end position="139"/>
    </location>
</feature>
<reference evidence="2" key="1">
    <citation type="submission" date="2020-05" db="EMBL/GenBank/DDBJ databases">
        <authorList>
            <person name="Chiriac C."/>
            <person name="Salcher M."/>
            <person name="Ghai R."/>
            <person name="Kavagutti S V."/>
        </authorList>
    </citation>
    <scope>NUCLEOTIDE SEQUENCE</scope>
</reference>
<dbReference type="InterPro" id="IPR029058">
    <property type="entry name" value="AB_hydrolase_fold"/>
</dbReference>
<dbReference type="Gene3D" id="3.40.50.1820">
    <property type="entry name" value="alpha/beta hydrolase"/>
    <property type="match status" value="1"/>
</dbReference>
<dbReference type="InterPro" id="IPR000073">
    <property type="entry name" value="AB_hydrolase_1"/>
</dbReference>
<protein>
    <submittedName>
        <fullName evidence="2">Unannotated protein</fullName>
    </submittedName>
</protein>
<dbReference type="EMBL" id="CAFBLQ010000080">
    <property type="protein sequence ID" value="CAB4873165.1"/>
    <property type="molecule type" value="Genomic_DNA"/>
</dbReference>
<accession>A0A6J7DW11</accession>
<organism evidence="2">
    <name type="scientific">freshwater metagenome</name>
    <dbReference type="NCBI Taxonomy" id="449393"/>
    <lineage>
        <taxon>unclassified sequences</taxon>
        <taxon>metagenomes</taxon>
        <taxon>ecological metagenomes</taxon>
    </lineage>
</organism>